<reference evidence="9 10" key="1">
    <citation type="submission" date="2014-06" db="EMBL/GenBank/DDBJ databases">
        <title>Helicobacter pullorum isolates in fresh chicken meat - phenotypic and genotypic features.</title>
        <authorList>
            <person name="Borges V."/>
            <person name="Santos A."/>
            <person name="Correia C.B."/>
            <person name="Saraiva M."/>
            <person name="Menard A."/>
            <person name="Vieira L."/>
            <person name="Sampaio D.A."/>
            <person name="Gomes J.P."/>
            <person name="Oleastro M."/>
        </authorList>
    </citation>
    <scope>NUCLEOTIDE SEQUENCE [LARGE SCALE GENOMIC DNA]</scope>
    <source>
        <strain evidence="9 10">229334/12</strain>
    </source>
</reference>
<evidence type="ECO:0000313" key="10">
    <source>
        <dbReference type="Proteomes" id="UP000037997"/>
    </source>
</evidence>
<dbReference type="Proteomes" id="UP000037997">
    <property type="component" value="Unassembled WGS sequence"/>
</dbReference>
<evidence type="ECO:0000259" key="8">
    <source>
        <dbReference type="PROSITE" id="PS51900"/>
    </source>
</evidence>
<feature type="domain" description="Core-binding (CB)" evidence="8">
    <location>
        <begin position="96"/>
        <end position="177"/>
    </location>
</feature>
<dbReference type="SUPFAM" id="SSF56349">
    <property type="entry name" value="DNA breaking-rejoining enzymes"/>
    <property type="match status" value="1"/>
</dbReference>
<dbReference type="InterPro" id="IPR050808">
    <property type="entry name" value="Phage_Integrase"/>
</dbReference>
<dbReference type="GO" id="GO:0006310">
    <property type="term" value="P:DNA recombination"/>
    <property type="evidence" value="ECO:0007669"/>
    <property type="project" value="UniProtKB-KW"/>
</dbReference>
<evidence type="ECO:0008006" key="11">
    <source>
        <dbReference type="Google" id="ProtNLM"/>
    </source>
</evidence>
<dbReference type="EMBL" id="JNOC01000036">
    <property type="protein sequence ID" value="KPH55523.1"/>
    <property type="molecule type" value="Genomic_DNA"/>
</dbReference>
<organism evidence="9 10">
    <name type="scientific">Helicobacter pullorum</name>
    <dbReference type="NCBI Taxonomy" id="35818"/>
    <lineage>
        <taxon>Bacteria</taxon>
        <taxon>Pseudomonadati</taxon>
        <taxon>Campylobacterota</taxon>
        <taxon>Epsilonproteobacteria</taxon>
        <taxon>Campylobacterales</taxon>
        <taxon>Helicobacteraceae</taxon>
        <taxon>Helicobacter</taxon>
    </lineage>
</organism>
<dbReference type="InterPro" id="IPR044068">
    <property type="entry name" value="CB"/>
</dbReference>
<dbReference type="Pfam" id="PF13356">
    <property type="entry name" value="Arm-DNA-bind_3"/>
    <property type="match status" value="1"/>
</dbReference>
<evidence type="ECO:0000256" key="1">
    <source>
        <dbReference type="ARBA" id="ARBA00008857"/>
    </source>
</evidence>
<evidence type="ECO:0000256" key="5">
    <source>
        <dbReference type="PROSITE-ProRule" id="PRU01248"/>
    </source>
</evidence>
<dbReference type="InterPro" id="IPR010998">
    <property type="entry name" value="Integrase_recombinase_N"/>
</dbReference>
<evidence type="ECO:0000256" key="3">
    <source>
        <dbReference type="ARBA" id="ARBA00023125"/>
    </source>
</evidence>
<feature type="compositionally biased region" description="Basic and acidic residues" evidence="6">
    <location>
        <begin position="1"/>
        <end position="15"/>
    </location>
</feature>
<dbReference type="PROSITE" id="PS51898">
    <property type="entry name" value="TYR_RECOMBINASE"/>
    <property type="match status" value="1"/>
</dbReference>
<protein>
    <recommendedName>
        <fullName evidence="11">Integrase</fullName>
    </recommendedName>
</protein>
<dbReference type="Gene3D" id="1.10.150.130">
    <property type="match status" value="1"/>
</dbReference>
<keyword evidence="2" id="KW-0229">DNA integration</keyword>
<sequence length="397" mass="47010">MQFVNEKELKRLPQDKRRRHKDASVKNLYVEVNPNKYGATYTFYFCYRQSNKVNVVYLGKYPAISLMDARLKANELNLRLDKNEVLKIETRREKRNKERTLREIFEEWKQIAIKGKINQDFARPLELHIINQYGNKPMADLTKQDVLKSFDKLYLEGKRETIKRTYIHLKNLIKYALNRDYLQATNLLTLDIDTLYGKLTPTPFRAITDLDTFRDLLLAIDSYNGNLFVKVALQVSPYLFLRSSTMRNLKWEYLDEKEKLLKIPANIMKAKEEFLVPLSDSVLDKILAIKELTYPSPYIFPSDISKGKALAENTLNYAIKRLGFGELMVYHGFRSTASTFLYENKKNHKQDSEVIELCLDHRERNKVKAVYNRSLRLEDRRELMQWWSDYIDNLKMS</sequence>
<feature type="domain" description="Tyr recombinase" evidence="7">
    <location>
        <begin position="203"/>
        <end position="385"/>
    </location>
</feature>
<dbReference type="PANTHER" id="PTHR30629:SF2">
    <property type="entry name" value="PROPHAGE INTEGRASE INTS-RELATED"/>
    <property type="match status" value="1"/>
</dbReference>
<dbReference type="Pfam" id="PF00589">
    <property type="entry name" value="Phage_integrase"/>
    <property type="match status" value="1"/>
</dbReference>
<evidence type="ECO:0000256" key="6">
    <source>
        <dbReference type="SAM" id="MobiDB-lite"/>
    </source>
</evidence>
<dbReference type="CDD" id="cd00801">
    <property type="entry name" value="INT_P4_C"/>
    <property type="match status" value="1"/>
</dbReference>
<proteinExistence type="inferred from homology"/>
<dbReference type="GO" id="GO:0015074">
    <property type="term" value="P:DNA integration"/>
    <property type="evidence" value="ECO:0007669"/>
    <property type="project" value="UniProtKB-KW"/>
</dbReference>
<evidence type="ECO:0000256" key="2">
    <source>
        <dbReference type="ARBA" id="ARBA00022908"/>
    </source>
</evidence>
<name>A0A0N1EKH5_9HELI</name>
<comment type="caution">
    <text evidence="9">The sequence shown here is derived from an EMBL/GenBank/DDBJ whole genome shotgun (WGS) entry which is preliminary data.</text>
</comment>
<dbReference type="GO" id="GO:0003677">
    <property type="term" value="F:DNA binding"/>
    <property type="evidence" value="ECO:0007669"/>
    <property type="project" value="UniProtKB-UniRule"/>
</dbReference>
<dbReference type="Gene3D" id="3.30.160.390">
    <property type="entry name" value="Integrase, DNA-binding domain"/>
    <property type="match status" value="1"/>
</dbReference>
<dbReference type="RefSeq" id="WP_054198159.1">
    <property type="nucleotide sequence ID" value="NZ_CAKNFV010000018.1"/>
</dbReference>
<keyword evidence="3 5" id="KW-0238">DNA-binding</keyword>
<dbReference type="InterPro" id="IPR002104">
    <property type="entry name" value="Integrase_catalytic"/>
</dbReference>
<gene>
    <name evidence="9" type="ORF">HPU229334_07760</name>
</gene>
<dbReference type="InterPro" id="IPR038488">
    <property type="entry name" value="Integrase_DNA-bd_sf"/>
</dbReference>
<comment type="similarity">
    <text evidence="1">Belongs to the 'phage' integrase family.</text>
</comment>
<evidence type="ECO:0000256" key="4">
    <source>
        <dbReference type="ARBA" id="ARBA00023172"/>
    </source>
</evidence>
<dbReference type="InterPro" id="IPR025166">
    <property type="entry name" value="Integrase_DNA_bind_dom"/>
</dbReference>
<dbReference type="InterPro" id="IPR013762">
    <property type="entry name" value="Integrase-like_cat_sf"/>
</dbReference>
<dbReference type="InterPro" id="IPR011010">
    <property type="entry name" value="DNA_brk_join_enz"/>
</dbReference>
<dbReference type="AlphaFoldDB" id="A0A0N1EKH5"/>
<dbReference type="PATRIC" id="fig|35818.11.peg.1535"/>
<dbReference type="PANTHER" id="PTHR30629">
    <property type="entry name" value="PROPHAGE INTEGRASE"/>
    <property type="match status" value="1"/>
</dbReference>
<feature type="region of interest" description="Disordered" evidence="6">
    <location>
        <begin position="1"/>
        <end position="20"/>
    </location>
</feature>
<accession>A0A0N1EKH5</accession>
<dbReference type="Gene3D" id="1.10.443.10">
    <property type="entry name" value="Intergrase catalytic core"/>
    <property type="match status" value="1"/>
</dbReference>
<evidence type="ECO:0000313" key="9">
    <source>
        <dbReference type="EMBL" id="KPH55523.1"/>
    </source>
</evidence>
<dbReference type="PROSITE" id="PS51900">
    <property type="entry name" value="CB"/>
    <property type="match status" value="1"/>
</dbReference>
<keyword evidence="4" id="KW-0233">DNA recombination</keyword>
<evidence type="ECO:0000259" key="7">
    <source>
        <dbReference type="PROSITE" id="PS51898"/>
    </source>
</evidence>